<dbReference type="Proteomes" id="UP000242818">
    <property type="component" value="Unassembled WGS sequence"/>
</dbReference>
<dbReference type="AlphaFoldDB" id="A0A1C4BKV9"/>
<keyword evidence="1" id="KW-1133">Transmembrane helix</keyword>
<evidence type="ECO:0000313" key="3">
    <source>
        <dbReference type="Proteomes" id="UP000242818"/>
    </source>
</evidence>
<evidence type="ECO:0000313" key="2">
    <source>
        <dbReference type="EMBL" id="SCC07453.1"/>
    </source>
</evidence>
<keyword evidence="1" id="KW-0812">Transmembrane</keyword>
<dbReference type="EMBL" id="FMAR01000003">
    <property type="protein sequence ID" value="SCC07453.1"/>
    <property type="molecule type" value="Genomic_DNA"/>
</dbReference>
<accession>A0A1C4BKV9</accession>
<keyword evidence="3" id="KW-1185">Reference proteome</keyword>
<evidence type="ECO:0000256" key="1">
    <source>
        <dbReference type="SAM" id="Phobius"/>
    </source>
</evidence>
<dbReference type="RefSeq" id="WP_089710047.1">
    <property type="nucleotide sequence ID" value="NZ_FMAR01000003.1"/>
</dbReference>
<dbReference type="STRING" id="1335309.GA0116948_103146"/>
<reference evidence="2 3" key="1">
    <citation type="submission" date="2016-08" db="EMBL/GenBank/DDBJ databases">
        <authorList>
            <person name="Seilhamer J.J."/>
        </authorList>
    </citation>
    <scope>NUCLEOTIDE SEQUENCE [LARGE SCALE GENOMIC DNA]</scope>
    <source>
        <strain evidence="2 3">A37T2</strain>
    </source>
</reference>
<proteinExistence type="predicted"/>
<gene>
    <name evidence="2" type="ORF">GA0116948_103146</name>
</gene>
<feature type="transmembrane region" description="Helical" evidence="1">
    <location>
        <begin position="37"/>
        <end position="60"/>
    </location>
</feature>
<protein>
    <submittedName>
        <fullName evidence="2">Uncharacterized protein</fullName>
    </submittedName>
</protein>
<organism evidence="2 3">
    <name type="scientific">Chitinophaga costaii</name>
    <dbReference type="NCBI Taxonomy" id="1335309"/>
    <lineage>
        <taxon>Bacteria</taxon>
        <taxon>Pseudomonadati</taxon>
        <taxon>Bacteroidota</taxon>
        <taxon>Chitinophagia</taxon>
        <taxon>Chitinophagales</taxon>
        <taxon>Chitinophagaceae</taxon>
        <taxon>Chitinophaga</taxon>
    </lineage>
</organism>
<sequence length="65" mass="7379">MKGRLLVLTILFTLFTGVCMVASVLMWQHKEALAGEAASFIRMALLLFVFFLIPTIILWIKLLKP</sequence>
<keyword evidence="1" id="KW-0472">Membrane</keyword>
<name>A0A1C4BKV9_9BACT</name>